<dbReference type="InterPro" id="IPR043690">
    <property type="entry name" value="RimI"/>
</dbReference>
<comment type="similarity">
    <text evidence="1 5">Belongs to the acetyltransferase family. RimI subfamily.</text>
</comment>
<keyword evidence="2 5" id="KW-0963">Cytoplasm</keyword>
<comment type="caution">
    <text evidence="5">Lacks conserved residue(s) required for the propagation of feature annotation.</text>
</comment>
<comment type="function">
    <text evidence="5">Acetylates the N-terminal alanine of ribosomal protein bS18.</text>
</comment>
<evidence type="ECO:0000256" key="3">
    <source>
        <dbReference type="ARBA" id="ARBA00022679"/>
    </source>
</evidence>
<keyword evidence="4 5" id="KW-0012">Acyltransferase</keyword>
<keyword evidence="3 5" id="KW-0808">Transferase</keyword>
<feature type="domain" description="N-acetyltransferase" evidence="6">
    <location>
        <begin position="3"/>
        <end position="150"/>
    </location>
</feature>
<dbReference type="PROSITE" id="PS51186">
    <property type="entry name" value="GNAT"/>
    <property type="match status" value="1"/>
</dbReference>
<accession>A0A8T0CDS2</accession>
<evidence type="ECO:0000256" key="4">
    <source>
        <dbReference type="ARBA" id="ARBA00023315"/>
    </source>
</evidence>
<evidence type="ECO:0000256" key="1">
    <source>
        <dbReference type="ARBA" id="ARBA00005395"/>
    </source>
</evidence>
<dbReference type="EC" id="2.3.1.266" evidence="5"/>
<dbReference type="GO" id="GO:0005737">
    <property type="term" value="C:cytoplasm"/>
    <property type="evidence" value="ECO:0007669"/>
    <property type="project" value="UniProtKB-SubCell"/>
</dbReference>
<dbReference type="InterPro" id="IPR000182">
    <property type="entry name" value="GNAT_dom"/>
</dbReference>
<dbReference type="AlphaFoldDB" id="A0A8T0CDS2"/>
<dbReference type="PANTHER" id="PTHR43420">
    <property type="entry name" value="ACETYLTRANSFERASE"/>
    <property type="match status" value="1"/>
</dbReference>
<proteinExistence type="inferred from homology"/>
<comment type="catalytic activity">
    <reaction evidence="5">
        <text>N-terminal L-alanyl-[ribosomal protein bS18] + acetyl-CoA = N-terminal N(alpha)-acetyl-L-alanyl-[ribosomal protein bS18] + CoA + H(+)</text>
        <dbReference type="Rhea" id="RHEA:43756"/>
        <dbReference type="Rhea" id="RHEA-COMP:10676"/>
        <dbReference type="Rhea" id="RHEA-COMP:10677"/>
        <dbReference type="ChEBI" id="CHEBI:15378"/>
        <dbReference type="ChEBI" id="CHEBI:57287"/>
        <dbReference type="ChEBI" id="CHEBI:57288"/>
        <dbReference type="ChEBI" id="CHEBI:64718"/>
        <dbReference type="ChEBI" id="CHEBI:83683"/>
        <dbReference type="EC" id="2.3.1.266"/>
    </reaction>
</comment>
<dbReference type="InterPro" id="IPR016181">
    <property type="entry name" value="Acyl_CoA_acyltransferase"/>
</dbReference>
<feature type="active site" description="Proton donor" evidence="5">
    <location>
        <position position="118"/>
    </location>
</feature>
<gene>
    <name evidence="5 7" type="primary">rimI</name>
    <name evidence="7" type="ORF">PRUB_a2748</name>
</gene>
<comment type="caution">
    <text evidence="7">The sequence shown here is derived from an EMBL/GenBank/DDBJ whole genome shotgun (WGS) entry which is preliminary data.</text>
</comment>
<dbReference type="GeneID" id="61356203"/>
<dbReference type="HAMAP" id="MF_02210">
    <property type="entry name" value="RimI"/>
    <property type="match status" value="1"/>
</dbReference>
<name>A0A8T0CDS2_9GAMM</name>
<dbReference type="Gene3D" id="3.40.630.30">
    <property type="match status" value="1"/>
</dbReference>
<feature type="active site" description="Proton acceptor" evidence="5">
    <location>
        <position position="106"/>
    </location>
</feature>
<evidence type="ECO:0000313" key="8">
    <source>
        <dbReference type="Proteomes" id="UP000016480"/>
    </source>
</evidence>
<dbReference type="Pfam" id="PF00583">
    <property type="entry name" value="Acetyltransf_1"/>
    <property type="match status" value="1"/>
</dbReference>
<evidence type="ECO:0000256" key="5">
    <source>
        <dbReference type="HAMAP-Rule" id="MF_02210"/>
    </source>
</evidence>
<protein>
    <recommendedName>
        <fullName evidence="5">[Ribosomal protein bS18]-alanine N-acetyltransferase</fullName>
        <ecNumber evidence="5">2.3.1.266</ecNumber>
    </recommendedName>
</protein>
<dbReference type="InterPro" id="IPR050680">
    <property type="entry name" value="YpeA/RimI_acetyltransf"/>
</dbReference>
<comment type="subcellular location">
    <subcellularLocation>
        <location evidence="5">Cytoplasm</location>
    </subcellularLocation>
</comment>
<reference evidence="7 8" key="1">
    <citation type="journal article" date="2012" name="J. Bacteriol.">
        <title>Genome sequence of the cycloprodigiosin-producing bacterial strain Pseudoalteromonas rubra ATCC 29570(T).</title>
        <authorList>
            <person name="Xie B.B."/>
            <person name="Shu Y.L."/>
            <person name="Qin Q.L."/>
            <person name="Rong J.C."/>
            <person name="Zhang X.Y."/>
            <person name="Chen X.L."/>
            <person name="Zhou B.C."/>
            <person name="Zhang Y.Z."/>
        </authorList>
    </citation>
    <scope>NUCLEOTIDE SEQUENCE [LARGE SCALE GENOMIC DNA]</scope>
    <source>
        <strain evidence="7 8">DSM 6842</strain>
    </source>
</reference>
<dbReference type="RefSeq" id="WP_010383427.1">
    <property type="nucleotide sequence ID" value="NZ_AHCD03000026.1"/>
</dbReference>
<dbReference type="NCBIfam" id="TIGR01575">
    <property type="entry name" value="rimI"/>
    <property type="match status" value="1"/>
</dbReference>
<evidence type="ECO:0000259" key="6">
    <source>
        <dbReference type="PROSITE" id="PS51186"/>
    </source>
</evidence>
<dbReference type="PANTHER" id="PTHR43420:SF51">
    <property type="entry name" value="PEPTIDYL-LYSINE N-ACETYLTRANSFERASE YIAC"/>
    <property type="match status" value="1"/>
</dbReference>
<organism evidence="7 8">
    <name type="scientific">Pseudoalteromonas rubra</name>
    <dbReference type="NCBI Taxonomy" id="43658"/>
    <lineage>
        <taxon>Bacteria</taxon>
        <taxon>Pseudomonadati</taxon>
        <taxon>Pseudomonadota</taxon>
        <taxon>Gammaproteobacteria</taxon>
        <taxon>Alteromonadales</taxon>
        <taxon>Pseudoalteromonadaceae</taxon>
        <taxon>Pseudoalteromonas</taxon>
    </lineage>
</organism>
<sequence length="157" mass="17560">MTTSIRPDHLAALPLQQVMDIEQACHTHPWTSKTMQSCLSGRYFNAALYRDEQLVGFYVGERAGPDFTLMDICITPACQGQGLASQLLAHFMARCEQDRAENIFLEVRVGNEAAIGLYHKAGFTEMGVRKNYYPSADGKEDALLMGKVLFDPELMDH</sequence>
<dbReference type="GO" id="GO:0008999">
    <property type="term" value="F:protein-N-terminal-alanine acetyltransferase activity"/>
    <property type="evidence" value="ECO:0007669"/>
    <property type="project" value="UniProtKB-UniRule"/>
</dbReference>
<dbReference type="SUPFAM" id="SSF55729">
    <property type="entry name" value="Acyl-CoA N-acyltransferases (Nat)"/>
    <property type="match status" value="1"/>
</dbReference>
<evidence type="ECO:0000313" key="7">
    <source>
        <dbReference type="EMBL" id="KAF7788155.1"/>
    </source>
</evidence>
<feature type="binding site" evidence="5">
    <location>
        <position position="111"/>
    </location>
    <ligand>
        <name>acetyl-CoA</name>
        <dbReference type="ChEBI" id="CHEBI:57288"/>
    </ligand>
</feature>
<dbReference type="Proteomes" id="UP000016480">
    <property type="component" value="Unassembled WGS sequence"/>
</dbReference>
<evidence type="ECO:0000256" key="2">
    <source>
        <dbReference type="ARBA" id="ARBA00022490"/>
    </source>
</evidence>
<dbReference type="CDD" id="cd04301">
    <property type="entry name" value="NAT_SF"/>
    <property type="match status" value="1"/>
</dbReference>
<dbReference type="EMBL" id="AHCD03000026">
    <property type="protein sequence ID" value="KAF7788155.1"/>
    <property type="molecule type" value="Genomic_DNA"/>
</dbReference>
<dbReference type="InterPro" id="IPR006464">
    <property type="entry name" value="AcTrfase_RimI/Ard1"/>
</dbReference>